<dbReference type="SMART" id="SM00304">
    <property type="entry name" value="HAMP"/>
    <property type="match status" value="1"/>
</dbReference>
<dbReference type="PANTHER" id="PTHR32089">
    <property type="entry name" value="METHYL-ACCEPTING CHEMOTAXIS PROTEIN MCPB"/>
    <property type="match status" value="1"/>
</dbReference>
<evidence type="ECO:0000256" key="4">
    <source>
        <dbReference type="SAM" id="MobiDB-lite"/>
    </source>
</evidence>
<keyword evidence="1 3" id="KW-0807">Transducer</keyword>
<evidence type="ECO:0000256" key="3">
    <source>
        <dbReference type="PROSITE-ProRule" id="PRU00284"/>
    </source>
</evidence>
<dbReference type="Gene3D" id="1.10.287.950">
    <property type="entry name" value="Methyl-accepting chemotaxis protein"/>
    <property type="match status" value="1"/>
</dbReference>
<dbReference type="GO" id="GO:0007165">
    <property type="term" value="P:signal transduction"/>
    <property type="evidence" value="ECO:0007669"/>
    <property type="project" value="UniProtKB-KW"/>
</dbReference>
<dbReference type="InterPro" id="IPR004089">
    <property type="entry name" value="MCPsignal_dom"/>
</dbReference>
<evidence type="ECO:0000259" key="7">
    <source>
        <dbReference type="PROSITE" id="PS50885"/>
    </source>
</evidence>
<comment type="similarity">
    <text evidence="2">Belongs to the methyl-accepting chemotaxis (MCP) protein family.</text>
</comment>
<dbReference type="Pfam" id="PF00015">
    <property type="entry name" value="MCPsignal"/>
    <property type="match status" value="1"/>
</dbReference>
<keyword evidence="5" id="KW-0472">Membrane</keyword>
<organism evidence="8">
    <name type="scientific">uncultured Gemmatimonadota bacterium</name>
    <dbReference type="NCBI Taxonomy" id="203437"/>
    <lineage>
        <taxon>Bacteria</taxon>
        <taxon>Pseudomonadati</taxon>
        <taxon>Gemmatimonadota</taxon>
        <taxon>environmental samples</taxon>
    </lineage>
</organism>
<proteinExistence type="inferred from homology"/>
<evidence type="ECO:0000256" key="5">
    <source>
        <dbReference type="SAM" id="Phobius"/>
    </source>
</evidence>
<feature type="transmembrane region" description="Helical" evidence="5">
    <location>
        <begin position="56"/>
        <end position="78"/>
    </location>
</feature>
<feature type="domain" description="Methyl-accepting transducer" evidence="6">
    <location>
        <begin position="325"/>
        <end position="561"/>
    </location>
</feature>
<protein>
    <recommendedName>
        <fullName evidence="9">Methyl-accepting chemotaxis sensor/transducer protein</fullName>
    </recommendedName>
</protein>
<keyword evidence="5" id="KW-1133">Transmembrane helix</keyword>
<dbReference type="GO" id="GO:0016020">
    <property type="term" value="C:membrane"/>
    <property type="evidence" value="ECO:0007669"/>
    <property type="project" value="InterPro"/>
</dbReference>
<feature type="compositionally biased region" description="Polar residues" evidence="4">
    <location>
        <begin position="1"/>
        <end position="10"/>
    </location>
</feature>
<dbReference type="InterPro" id="IPR003660">
    <property type="entry name" value="HAMP_dom"/>
</dbReference>
<feature type="domain" description="HAMP" evidence="7">
    <location>
        <begin position="252"/>
        <end position="306"/>
    </location>
</feature>
<dbReference type="PROSITE" id="PS50111">
    <property type="entry name" value="CHEMOTAXIS_TRANSDUC_2"/>
    <property type="match status" value="1"/>
</dbReference>
<dbReference type="SUPFAM" id="SSF58104">
    <property type="entry name" value="Methyl-accepting chemotaxis protein (MCP) signaling domain"/>
    <property type="match status" value="1"/>
</dbReference>
<dbReference type="AlphaFoldDB" id="A0A6J4KVI6"/>
<keyword evidence="5" id="KW-0812">Transmembrane</keyword>
<feature type="compositionally biased region" description="Low complexity" evidence="4">
    <location>
        <begin position="12"/>
        <end position="29"/>
    </location>
</feature>
<dbReference type="PROSITE" id="PS50885">
    <property type="entry name" value="HAMP"/>
    <property type="match status" value="1"/>
</dbReference>
<evidence type="ECO:0000259" key="6">
    <source>
        <dbReference type="PROSITE" id="PS50111"/>
    </source>
</evidence>
<dbReference type="PANTHER" id="PTHR32089:SF112">
    <property type="entry name" value="LYSOZYME-LIKE PROTEIN-RELATED"/>
    <property type="match status" value="1"/>
</dbReference>
<name>A0A6J4KVI6_9BACT</name>
<dbReference type="SMART" id="SM00283">
    <property type="entry name" value="MA"/>
    <property type="match status" value="1"/>
</dbReference>
<evidence type="ECO:0000256" key="1">
    <source>
        <dbReference type="ARBA" id="ARBA00023224"/>
    </source>
</evidence>
<accession>A0A6J4KVI6</accession>
<evidence type="ECO:0000313" key="8">
    <source>
        <dbReference type="EMBL" id="CAA9315832.1"/>
    </source>
</evidence>
<gene>
    <name evidence="8" type="ORF">AVDCRST_MAG68-1657</name>
</gene>
<reference evidence="8" key="1">
    <citation type="submission" date="2020-02" db="EMBL/GenBank/DDBJ databases">
        <authorList>
            <person name="Meier V. D."/>
        </authorList>
    </citation>
    <scope>NUCLEOTIDE SEQUENCE</scope>
    <source>
        <strain evidence="8">AVDCRST_MAG68</strain>
    </source>
</reference>
<evidence type="ECO:0008006" key="9">
    <source>
        <dbReference type="Google" id="ProtNLM"/>
    </source>
</evidence>
<sequence>MTAPFSSGSQGAALATAPEPPAAQQRIGPIPGPERRPPGPRQRRRFSPFRTLQEQLWVFGISLCVLILAGAAFSWFTIDRIVHNAESQLGSLQQSSEIGTSLESLILGQMNAGERYLLSPSPAVEQSFAQQGREAHQQRRRYRDLRNLSVSEQQEVAAIDELHSQIEVEYALAHAQADVGDRDGALRRVAAVRPRTEQLQSAIRRVSARQAQKVTTTLQQLRDDAWKRKALLLGLSLSVGLLALVAVRATVRSITLPMAQLMGSAEMLGAGDLRLQQTGRAEMKREFAALSGAFDGMAAKLRHIVGQTVTTAERISAFASDLSSISEEVAASSGEVATAMVGIASGAESQSHGLQAAQDALGEMKRGAGEISNASVMVSALSEQIYVVAAGSRKEVSIALQRLLEIREVVQMSANQVTELEQTSAQIDRFVETITGIARQTNLLALNAAIEAARAGEHGRGFAVVAEEVRKLAEGSARAAQEVAQNVGAIRSRITGVVGTMAQGQTKVADVEHVSMGADSALEQILAAVDGVRLAAGQVQEAVERNRSAMDGVEAAVAEVASTSESHAASAEEVSAAAEEQSAATQEMSASSAELLHAAQQMRDLVSEFRT</sequence>
<feature type="region of interest" description="Disordered" evidence="4">
    <location>
        <begin position="1"/>
        <end position="44"/>
    </location>
</feature>
<evidence type="ECO:0000256" key="2">
    <source>
        <dbReference type="ARBA" id="ARBA00029447"/>
    </source>
</evidence>
<dbReference type="EMBL" id="CADCTW010000085">
    <property type="protein sequence ID" value="CAA9315832.1"/>
    <property type="molecule type" value="Genomic_DNA"/>
</dbReference>
<feature type="transmembrane region" description="Helical" evidence="5">
    <location>
        <begin position="230"/>
        <end position="251"/>
    </location>
</feature>